<keyword evidence="1" id="KW-0175">Coiled coil</keyword>
<feature type="region of interest" description="Disordered" evidence="2">
    <location>
        <begin position="1"/>
        <end position="27"/>
    </location>
</feature>
<feature type="compositionally biased region" description="Polar residues" evidence="2">
    <location>
        <begin position="2045"/>
        <end position="2055"/>
    </location>
</feature>
<feature type="compositionally biased region" description="Basic and acidic residues" evidence="2">
    <location>
        <begin position="1955"/>
        <end position="1969"/>
    </location>
</feature>
<feature type="region of interest" description="Disordered" evidence="2">
    <location>
        <begin position="1945"/>
        <end position="1991"/>
    </location>
</feature>
<feature type="compositionally biased region" description="Basic and acidic residues" evidence="2">
    <location>
        <begin position="661"/>
        <end position="670"/>
    </location>
</feature>
<feature type="region of interest" description="Disordered" evidence="2">
    <location>
        <begin position="346"/>
        <end position="400"/>
    </location>
</feature>
<feature type="compositionally biased region" description="Low complexity" evidence="2">
    <location>
        <begin position="2034"/>
        <end position="2044"/>
    </location>
</feature>
<dbReference type="PANTHER" id="PTHR48429">
    <property type="entry name" value="AGENET DOMAIN-CONTAINING PROTEIN"/>
    <property type="match status" value="1"/>
</dbReference>
<feature type="region of interest" description="Disordered" evidence="2">
    <location>
        <begin position="1048"/>
        <end position="1095"/>
    </location>
</feature>
<feature type="region of interest" description="Disordered" evidence="2">
    <location>
        <begin position="1203"/>
        <end position="1265"/>
    </location>
</feature>
<feature type="domain" description="Agenet" evidence="3">
    <location>
        <begin position="1744"/>
        <end position="1802"/>
    </location>
</feature>
<feature type="compositionally biased region" description="Polar residues" evidence="2">
    <location>
        <begin position="1857"/>
        <end position="1866"/>
    </location>
</feature>
<feature type="compositionally biased region" description="Basic residues" evidence="2">
    <location>
        <begin position="1973"/>
        <end position="1982"/>
    </location>
</feature>
<protein>
    <recommendedName>
        <fullName evidence="3">Agenet domain-containing protein</fullName>
    </recommendedName>
</protein>
<feature type="compositionally biased region" description="Basic and acidic residues" evidence="2">
    <location>
        <begin position="1838"/>
        <end position="1856"/>
    </location>
</feature>
<feature type="region of interest" description="Disordered" evidence="2">
    <location>
        <begin position="582"/>
        <end position="611"/>
    </location>
</feature>
<evidence type="ECO:0000256" key="1">
    <source>
        <dbReference type="SAM" id="Coils"/>
    </source>
</evidence>
<dbReference type="EnsemblPlants" id="AUR62007092-RA">
    <property type="protein sequence ID" value="AUR62007092-RA:cds"/>
    <property type="gene ID" value="AUR62007092"/>
</dbReference>
<dbReference type="InterPro" id="IPR008395">
    <property type="entry name" value="Agenet-like_dom"/>
</dbReference>
<feature type="domain" description="Agenet" evidence="3">
    <location>
        <begin position="1627"/>
        <end position="1698"/>
    </location>
</feature>
<feature type="coiled-coil region" evidence="1">
    <location>
        <begin position="1438"/>
        <end position="1468"/>
    </location>
</feature>
<evidence type="ECO:0000256" key="2">
    <source>
        <dbReference type="SAM" id="MobiDB-lite"/>
    </source>
</evidence>
<feature type="compositionally biased region" description="Low complexity" evidence="2">
    <location>
        <begin position="1215"/>
        <end position="1227"/>
    </location>
</feature>
<feature type="compositionally biased region" description="Basic and acidic residues" evidence="2">
    <location>
        <begin position="774"/>
        <end position="793"/>
    </location>
</feature>
<reference evidence="4" key="1">
    <citation type="journal article" date="2017" name="Nature">
        <title>The genome of Chenopodium quinoa.</title>
        <authorList>
            <person name="Jarvis D.E."/>
            <person name="Ho Y.S."/>
            <person name="Lightfoot D.J."/>
            <person name="Schmoeckel S.M."/>
            <person name="Li B."/>
            <person name="Borm T.J.A."/>
            <person name="Ohyanagi H."/>
            <person name="Mineta K."/>
            <person name="Michell C.T."/>
            <person name="Saber N."/>
            <person name="Kharbatia N.M."/>
            <person name="Rupper R.R."/>
            <person name="Sharp A.R."/>
            <person name="Dally N."/>
            <person name="Boughton B.A."/>
            <person name="Woo Y.H."/>
            <person name="Gao G."/>
            <person name="Schijlen E.G.W.M."/>
            <person name="Guo X."/>
            <person name="Momin A.A."/>
            <person name="Negrao S."/>
            <person name="Al-Babili S."/>
            <person name="Gehring C."/>
            <person name="Roessner U."/>
            <person name="Jung C."/>
            <person name="Murphy K."/>
            <person name="Arold S.T."/>
            <person name="Gojobori T."/>
            <person name="van der Linden C.G."/>
            <person name="van Loo E.N."/>
            <person name="Jellen E.N."/>
            <person name="Maughan P.J."/>
            <person name="Tester M."/>
        </authorList>
    </citation>
    <scope>NUCLEOTIDE SEQUENCE [LARGE SCALE GENOMIC DNA]</scope>
    <source>
        <strain evidence="4">cv. PI 614886</strain>
    </source>
</reference>
<name>A0A803L5F3_CHEQI</name>
<feature type="compositionally biased region" description="Polar residues" evidence="2">
    <location>
        <begin position="1071"/>
        <end position="1089"/>
    </location>
</feature>
<dbReference type="OMA" id="YWKSDQV"/>
<feature type="compositionally biased region" description="Polar residues" evidence="2">
    <location>
        <begin position="1203"/>
        <end position="1214"/>
    </location>
</feature>
<dbReference type="Pfam" id="PF05641">
    <property type="entry name" value="Agenet"/>
    <property type="match status" value="1"/>
</dbReference>
<evidence type="ECO:0000259" key="3">
    <source>
        <dbReference type="SMART" id="SM00743"/>
    </source>
</evidence>
<dbReference type="Proteomes" id="UP000596660">
    <property type="component" value="Unplaced"/>
</dbReference>
<dbReference type="InterPro" id="IPR014002">
    <property type="entry name" value="Agenet_dom_plant"/>
</dbReference>
<feature type="region of interest" description="Disordered" evidence="2">
    <location>
        <begin position="1811"/>
        <end position="1912"/>
    </location>
</feature>
<feature type="region of interest" description="Disordered" evidence="2">
    <location>
        <begin position="133"/>
        <end position="158"/>
    </location>
</feature>
<dbReference type="Gramene" id="AUR62007092-RA">
    <property type="protein sequence ID" value="AUR62007092-RA:cds"/>
    <property type="gene ID" value="AUR62007092"/>
</dbReference>
<organism evidence="4 5">
    <name type="scientific">Chenopodium quinoa</name>
    <name type="common">Quinoa</name>
    <dbReference type="NCBI Taxonomy" id="63459"/>
    <lineage>
        <taxon>Eukaryota</taxon>
        <taxon>Viridiplantae</taxon>
        <taxon>Streptophyta</taxon>
        <taxon>Embryophyta</taxon>
        <taxon>Tracheophyta</taxon>
        <taxon>Spermatophyta</taxon>
        <taxon>Magnoliopsida</taxon>
        <taxon>eudicotyledons</taxon>
        <taxon>Gunneridae</taxon>
        <taxon>Pentapetalae</taxon>
        <taxon>Caryophyllales</taxon>
        <taxon>Chenopodiaceae</taxon>
        <taxon>Chenopodioideae</taxon>
        <taxon>Atripliceae</taxon>
        <taxon>Chenopodium</taxon>
    </lineage>
</organism>
<feature type="compositionally biased region" description="Basic and acidic residues" evidence="2">
    <location>
        <begin position="353"/>
        <end position="364"/>
    </location>
</feature>
<feature type="compositionally biased region" description="Polar residues" evidence="2">
    <location>
        <begin position="760"/>
        <end position="773"/>
    </location>
</feature>
<reference evidence="4" key="2">
    <citation type="submission" date="2021-03" db="UniProtKB">
        <authorList>
            <consortium name="EnsemblPlants"/>
        </authorList>
    </citation>
    <scope>IDENTIFICATION</scope>
</reference>
<feature type="compositionally biased region" description="Polar residues" evidence="2">
    <location>
        <begin position="1811"/>
        <end position="1822"/>
    </location>
</feature>
<feature type="compositionally biased region" description="Basic and acidic residues" evidence="2">
    <location>
        <begin position="1867"/>
        <end position="1881"/>
    </location>
</feature>
<proteinExistence type="predicted"/>
<feature type="compositionally biased region" description="Polar residues" evidence="2">
    <location>
        <begin position="2082"/>
        <end position="2091"/>
    </location>
</feature>
<keyword evidence="5" id="KW-1185">Reference proteome</keyword>
<dbReference type="SMART" id="SM00743">
    <property type="entry name" value="Agenet"/>
    <property type="match status" value="2"/>
</dbReference>
<feature type="region of interest" description="Disordered" evidence="2">
    <location>
        <begin position="723"/>
        <end position="913"/>
    </location>
</feature>
<accession>A0A803L5F3</accession>
<dbReference type="PANTHER" id="PTHR48429:SF1">
    <property type="entry name" value="AGENET DOMAIN-CONTAINING PROTEIN"/>
    <property type="match status" value="1"/>
</dbReference>
<feature type="region of interest" description="Disordered" evidence="2">
    <location>
        <begin position="644"/>
        <end position="670"/>
    </location>
</feature>
<evidence type="ECO:0000313" key="5">
    <source>
        <dbReference type="Proteomes" id="UP000596660"/>
    </source>
</evidence>
<feature type="compositionally biased region" description="Basic and acidic residues" evidence="2">
    <location>
        <begin position="736"/>
        <end position="758"/>
    </location>
</feature>
<sequence length="2136" mass="229643">MPMDYDDNDTSRHNLQLAGEGRSRSSTLRPYDFPKFDFDDSLQGHLRFDSLVETEVFLGIQSQEDNQWIEDFSRDSNGMKFNSTPADSCSISRRNNVWSEATSSESVEMLLKSVGQEEMMPEASILLESDATHDQGIPSKHGETGTTLKESNDADVVNPDAALRSGDVLEDSPSSGRHMVGQLEDPSATHATIESACGDSSNVNQSALCDNGRTSTNEVVHSYHDLCAGEKLKESQISVEKTMNSGAVGDSLSLVDEGNNVAPNIGILGTLKTPLQGKLNASHESCSNVGQESQVSSMTALEDTAILEGKAGVASTNICTVSNSPSLTSESGRDCQEASRHFFRDSTNNSVKGESELKSLKGDDENTSTSNQTLRPKNVFSASKEANEPFDDDQGRSSMDFTLHPAELGSLHSGHFAITEQDMDVTGQLPHKKDNNNKENVSALPLNHDSMSGMPLLSNDDNGVSVKKTDFIGETDLGNSSNVAALSYAADHKHTEDVEGSHRESVVTGEESAANVFSHGKDVSIQGIQEVHRQADFSGSEKDDCKTNEADKEVSTELGNIESVNAGTAKFDQRTQPLEIGEGVESDNPIHKFQPQISGEPESAKSVSPLAKTSASTALDDCPEIGQREPLAVGLYHSANDCEEAGTKESNDTNIGAEADSTSKVEVRAADDSNGISELAAKSSQPVNKIDDVCSIEHSSAEAMNCLYSDHLQVISDSNTKSSLKESADSHLVSGENHEKAFSKEEERDSAPNSEFDKTSCGSPTIISSSEPSQMEKDNHEEGRSHISDEVVKDIQSTSEDPKRKDLLVEDSSFTFKVNILPDTTEKEPAKSWSPFPDVEKRKVFEETAPSSKGKTERTTLQKTPRHNARVSDGESGPVGSRGTSERKGRRGSAKGTAKENSKKGNQLKGPIQENASMNADKVSNMQLSAPISSPLAQCGQMQAYGSIEGSIKKPFGVVAVPSSSLPDLNTSALNNSTSPSASFRQSFTDMQQVQLRAQIFVYGSLIQGTAPDEACMISAFGPSDGARNSWESIWRVAVERVRNQKSISIAAETPSRSQSGPRGSDGVKQGSHSSKVLATPVSRGTNKDTPAAAVNPMIPLSSPLWNISTPTRDSLMSNAMNKGPVVDFQQSVTPGHSFQTPPLRNFVAHTSWPPQTCFPAPWMASPQTAAFSSSARFHPVTMTETVKLTPVNDTSAVLTSTAKHTTPSPAIQNVSSSPLLGGVSPLQDPKIMASAEQHIVDPKPRKRKKAPDSDPGQVSSVSKAQTGVVISDVATFPSSSIGCPPPACQTSDAILSNFVVDASRVSSIEPPKKVDGDTGKAVSCSEETSSKVAEAKSQAENAADLATAAINHCEDLWSQLAKKDSGLTSEAEIACNAALQAKLMADEAIYSSKTDCLEPSSGKFSNDVHDIGNATPTSILKSNNVGSQSSSILLAAKEAAKKRVEAASAASRQAENLNAIVKAAELAAAAVSQAGKIVAMGEPLPLNDLIEAGPEGCWKSSQPFAVLAEKARDGNAEQSGAVSFENNADVPACSPVEHSVGTGRSRIVGVDDIHSTEGLNGSLNVCLSSSVGIMGPKHMDKMDFRSGINRNIPDASKSGRVASKPNALQGTTNFKNELEVGSLAEEEFKEGSSVEVFKPGNGLKSAWYSANVLSLEDGKAYVCYNDLLSEEDERLCGPKSFANGAILRKVVIVQWLLGSGNLREWVPLEGEGDKAPVIRAAHPSTALQYQQTRKRRRAALGDYAWCVGDRVDVWIDDCWWEGVVTEKNEKDDTTLKVHIPAQGETSTVRAWNLRASLSWSNGKWIEWSSSRRQNASEQNDTPQEKRQKLEIPQSATKAKDKESNNVDSAQGKHEQSNSFNFSTSERTFDIGKTTNDDSKRVARRPLRTNEQKEGSRGVVFGVPKPTGKKRKFMEVSKHFPATKSNKSVEVNDSAKFTKYLMPQGAAQRGWKAPSRNDSKEKRAAESKSRVLSTRKAHHRTLPLKENCRSTLTRDVENSMGHGTDVEDSAGHDITSEKLIDHGSDACEDTSEAPLSSLLPHSLSTGSKKIPSSNTKSDRLNRVKLGPSGGKLSKIEEDRAYSANTDKSNLDGSEPRRSNRRIQPTHRLLEGLQSSMVIPKMPSVSHDKGRRNLRGK</sequence>
<dbReference type="InterPro" id="IPR055274">
    <property type="entry name" value="SWO1"/>
</dbReference>
<evidence type="ECO:0000313" key="4">
    <source>
        <dbReference type="EnsemblPlants" id="AUR62007092-RA:cds"/>
    </source>
</evidence>
<feature type="region of interest" description="Disordered" evidence="2">
    <location>
        <begin position="2024"/>
        <end position="2136"/>
    </location>
</feature>